<dbReference type="Pfam" id="PF00877">
    <property type="entry name" value="NLPC_P60"/>
    <property type="match status" value="1"/>
</dbReference>
<reference evidence="6 7" key="1">
    <citation type="submission" date="2018-11" db="EMBL/GenBank/DDBJ databases">
        <title>Rhodococcus spongicola sp. nov. and Rhodococcus xishaensis sp. nov. from marine sponges.</title>
        <authorList>
            <person name="Li L."/>
            <person name="Lin H.W."/>
        </authorList>
    </citation>
    <scope>NUCLEOTIDE SEQUENCE [LARGE SCALE GENOMIC DNA]</scope>
    <source>
        <strain evidence="6 7">LHW51113</strain>
    </source>
</reference>
<keyword evidence="2" id="KW-0645">Protease</keyword>
<evidence type="ECO:0000259" key="5">
    <source>
        <dbReference type="PROSITE" id="PS51935"/>
    </source>
</evidence>
<dbReference type="EMBL" id="RKLO01000001">
    <property type="protein sequence ID" value="RVW05193.1"/>
    <property type="molecule type" value="Genomic_DNA"/>
</dbReference>
<feature type="domain" description="NlpC/P60" evidence="5">
    <location>
        <begin position="203"/>
        <end position="320"/>
    </location>
</feature>
<proteinExistence type="inferred from homology"/>
<protein>
    <submittedName>
        <fullName evidence="6">NlpC/P60 family protein</fullName>
    </submittedName>
</protein>
<dbReference type="PROSITE" id="PS51935">
    <property type="entry name" value="NLPC_P60"/>
    <property type="match status" value="1"/>
</dbReference>
<organism evidence="6 7">
    <name type="scientific">Rhodococcus xishaensis</name>
    <dbReference type="NCBI Taxonomy" id="2487364"/>
    <lineage>
        <taxon>Bacteria</taxon>
        <taxon>Bacillati</taxon>
        <taxon>Actinomycetota</taxon>
        <taxon>Actinomycetes</taxon>
        <taxon>Mycobacteriales</taxon>
        <taxon>Nocardiaceae</taxon>
        <taxon>Rhodococcus</taxon>
    </lineage>
</organism>
<evidence type="ECO:0000256" key="1">
    <source>
        <dbReference type="ARBA" id="ARBA00007074"/>
    </source>
</evidence>
<sequence>MIDLLARPVVDLLGAFGTGTPPTGSPVEAIREASDAMDAVHACGRTAISGIGGVWTGVAADAAIDRAQATQALSVQLSDRGREIAAVIDNASHTVRAGAAELQAILDSFLSVASSALPLVATPAGQAMLITVALDHLGRALGVVERARGELAVHTARMIELTAADLVPTEGRTIDGVSRPIEGVGRGGMEILLPDGSTAVAPNPAAADAVRNALTQQGVAYQWGGTAAGRGLDCSGLTQWAYGEAGVDLPRLAQQQSVGMPVDKERLMPGDLAVWDGHVAMIIGNGQMIEAGDPIGISPIRTTNSSMGFHGFYRPTERTY</sequence>
<gene>
    <name evidence="6" type="ORF">EGT50_00705</name>
</gene>
<keyword evidence="7" id="KW-1185">Reference proteome</keyword>
<evidence type="ECO:0000313" key="7">
    <source>
        <dbReference type="Proteomes" id="UP000283479"/>
    </source>
</evidence>
<dbReference type="SUPFAM" id="SSF54001">
    <property type="entry name" value="Cysteine proteinases"/>
    <property type="match status" value="1"/>
</dbReference>
<dbReference type="PANTHER" id="PTHR47359:SF3">
    <property type="entry name" value="NLP_P60 DOMAIN-CONTAINING PROTEIN-RELATED"/>
    <property type="match status" value="1"/>
</dbReference>
<keyword evidence="3" id="KW-0378">Hydrolase</keyword>
<evidence type="ECO:0000256" key="2">
    <source>
        <dbReference type="ARBA" id="ARBA00022670"/>
    </source>
</evidence>
<evidence type="ECO:0000256" key="3">
    <source>
        <dbReference type="ARBA" id="ARBA00022801"/>
    </source>
</evidence>
<dbReference type="InterPro" id="IPR038765">
    <property type="entry name" value="Papain-like_cys_pep_sf"/>
</dbReference>
<dbReference type="GO" id="GO:0006508">
    <property type="term" value="P:proteolysis"/>
    <property type="evidence" value="ECO:0007669"/>
    <property type="project" value="UniProtKB-KW"/>
</dbReference>
<comment type="similarity">
    <text evidence="1">Belongs to the peptidase C40 family.</text>
</comment>
<dbReference type="AlphaFoldDB" id="A0A438B2K5"/>
<evidence type="ECO:0000313" key="6">
    <source>
        <dbReference type="EMBL" id="RVW05193.1"/>
    </source>
</evidence>
<dbReference type="InterPro" id="IPR051794">
    <property type="entry name" value="PG_Endopeptidase_C40"/>
</dbReference>
<dbReference type="Gene3D" id="3.90.1720.10">
    <property type="entry name" value="endopeptidase domain like (from Nostoc punctiforme)"/>
    <property type="match status" value="1"/>
</dbReference>
<dbReference type="OrthoDB" id="9815778at2"/>
<keyword evidence="4" id="KW-0788">Thiol protease</keyword>
<dbReference type="GO" id="GO:0008234">
    <property type="term" value="F:cysteine-type peptidase activity"/>
    <property type="evidence" value="ECO:0007669"/>
    <property type="project" value="UniProtKB-KW"/>
</dbReference>
<evidence type="ECO:0000256" key="4">
    <source>
        <dbReference type="ARBA" id="ARBA00022807"/>
    </source>
</evidence>
<dbReference type="RefSeq" id="WP_127950705.1">
    <property type="nucleotide sequence ID" value="NZ_RKLO01000001.1"/>
</dbReference>
<dbReference type="PANTHER" id="PTHR47359">
    <property type="entry name" value="PEPTIDOGLYCAN DL-ENDOPEPTIDASE CWLO"/>
    <property type="match status" value="1"/>
</dbReference>
<name>A0A438B2K5_9NOCA</name>
<dbReference type="Proteomes" id="UP000283479">
    <property type="component" value="Unassembled WGS sequence"/>
</dbReference>
<dbReference type="InterPro" id="IPR000064">
    <property type="entry name" value="NLP_P60_dom"/>
</dbReference>
<accession>A0A438B2K5</accession>
<comment type="caution">
    <text evidence="6">The sequence shown here is derived from an EMBL/GenBank/DDBJ whole genome shotgun (WGS) entry which is preliminary data.</text>
</comment>